<feature type="transmembrane region" description="Helical" evidence="1">
    <location>
        <begin position="62"/>
        <end position="80"/>
    </location>
</feature>
<dbReference type="RefSeq" id="WP_048089049.1">
    <property type="nucleotide sequence ID" value="NZ_JMIY01000001.1"/>
</dbReference>
<dbReference type="Proteomes" id="UP000027153">
    <property type="component" value="Unassembled WGS sequence"/>
</dbReference>
<sequence>MVYLIIDVIHFIVSSILLTMAIRSFLKTRITAMLYLTMGFAFITFGHLFSDIYFIDNVYMDKLYSEIFDIIGLILLIIAVKKS</sequence>
<organism evidence="2 3">
    <name type="scientific">Candidatus Methanoperedens nitratireducens</name>
    <dbReference type="NCBI Taxonomy" id="1392998"/>
    <lineage>
        <taxon>Archaea</taxon>
        <taxon>Methanobacteriati</taxon>
        <taxon>Methanobacteriota</taxon>
        <taxon>Stenosarchaea group</taxon>
        <taxon>Methanomicrobia</taxon>
        <taxon>Methanosarcinales</taxon>
        <taxon>ANME-2 cluster</taxon>
        <taxon>Candidatus Methanoperedentaceae</taxon>
        <taxon>Candidatus Methanoperedens</taxon>
    </lineage>
</organism>
<dbReference type="EMBL" id="JMIY01000001">
    <property type="protein sequence ID" value="KCZ73552.1"/>
    <property type="molecule type" value="Genomic_DNA"/>
</dbReference>
<proteinExistence type="predicted"/>
<comment type="caution">
    <text evidence="2">The sequence shown here is derived from an EMBL/GenBank/DDBJ whole genome shotgun (WGS) entry which is preliminary data.</text>
</comment>
<gene>
    <name evidence="2" type="ORF">ANME2D_00623</name>
</gene>
<keyword evidence="3" id="KW-1185">Reference proteome</keyword>
<keyword evidence="1" id="KW-1133">Transmembrane helix</keyword>
<keyword evidence="1" id="KW-0812">Transmembrane</keyword>
<reference evidence="2 3" key="1">
    <citation type="journal article" date="2013" name="Nature">
        <title>Anaerobic oxidation of methane coupled to nitrate reduction in a novel archaeal lineage.</title>
        <authorList>
            <person name="Haroon M.F."/>
            <person name="Hu S."/>
            <person name="Shi Y."/>
            <person name="Imelfort M."/>
            <person name="Keller J."/>
            <person name="Hugenholtz P."/>
            <person name="Yuan Z."/>
            <person name="Tyson G.W."/>
        </authorList>
    </citation>
    <scope>NUCLEOTIDE SEQUENCE [LARGE SCALE GENOMIC DNA]</scope>
    <source>
        <strain evidence="2 3">ANME-2d</strain>
    </source>
</reference>
<evidence type="ECO:0000256" key="1">
    <source>
        <dbReference type="SAM" id="Phobius"/>
    </source>
</evidence>
<dbReference type="AlphaFoldDB" id="A0A062V8D3"/>
<protein>
    <submittedName>
        <fullName evidence="2">Uncharacterized protein</fullName>
    </submittedName>
</protein>
<feature type="transmembrane region" description="Helical" evidence="1">
    <location>
        <begin position="33"/>
        <end position="50"/>
    </location>
</feature>
<evidence type="ECO:0000313" key="3">
    <source>
        <dbReference type="Proteomes" id="UP000027153"/>
    </source>
</evidence>
<name>A0A062V8D3_9EURY</name>
<accession>A0A062V8D3</accession>
<evidence type="ECO:0000313" key="2">
    <source>
        <dbReference type="EMBL" id="KCZ73552.1"/>
    </source>
</evidence>
<keyword evidence="1" id="KW-0472">Membrane</keyword>
<feature type="transmembrane region" description="Helical" evidence="1">
    <location>
        <begin position="6"/>
        <end position="26"/>
    </location>
</feature>